<protein>
    <recommendedName>
        <fullName evidence="7">BHLH domain-containing protein</fullName>
    </recommendedName>
</protein>
<proteinExistence type="predicted"/>
<dbReference type="Pfam" id="PF22754">
    <property type="entry name" value="bHLH-TF_ACT-like_plant"/>
    <property type="match status" value="1"/>
</dbReference>
<comment type="caution">
    <text evidence="8">The sequence shown here is derived from an EMBL/GenBank/DDBJ whole genome shotgun (WGS) entry which is preliminary data.</text>
</comment>
<dbReference type="Pfam" id="PF00010">
    <property type="entry name" value="HLH"/>
    <property type="match status" value="1"/>
</dbReference>
<dbReference type="InterPro" id="IPR054502">
    <property type="entry name" value="bHLH-TF_ACT-like_plant"/>
</dbReference>
<dbReference type="SUPFAM" id="SSF47459">
    <property type="entry name" value="HLH, helix-loop-helix DNA-binding domain"/>
    <property type="match status" value="1"/>
</dbReference>
<dbReference type="SMART" id="SM00353">
    <property type="entry name" value="HLH"/>
    <property type="match status" value="1"/>
</dbReference>
<dbReference type="PANTHER" id="PTHR46772">
    <property type="entry name" value="BHLH DOMAIN-CONTAINING PROTEIN"/>
    <property type="match status" value="1"/>
</dbReference>
<evidence type="ECO:0000256" key="1">
    <source>
        <dbReference type="ARBA" id="ARBA00004123"/>
    </source>
</evidence>
<keyword evidence="2" id="KW-0805">Transcription regulation</keyword>
<dbReference type="InterPro" id="IPR044278">
    <property type="entry name" value="BHLH95-like"/>
</dbReference>
<evidence type="ECO:0000256" key="2">
    <source>
        <dbReference type="ARBA" id="ARBA00023015"/>
    </source>
</evidence>
<dbReference type="InterPro" id="IPR036638">
    <property type="entry name" value="HLH_DNA-bd_sf"/>
</dbReference>
<feature type="domain" description="BHLH" evidence="7">
    <location>
        <begin position="17"/>
        <end position="67"/>
    </location>
</feature>
<keyword evidence="3" id="KW-0238">DNA-binding</keyword>
<dbReference type="GO" id="GO:0003677">
    <property type="term" value="F:DNA binding"/>
    <property type="evidence" value="ECO:0007669"/>
    <property type="project" value="UniProtKB-KW"/>
</dbReference>
<accession>A0AAD6JQZ1</accession>
<dbReference type="Proteomes" id="UP001162972">
    <property type="component" value="Chromosome 9"/>
</dbReference>
<dbReference type="PANTHER" id="PTHR46772:SF8">
    <property type="entry name" value="TRANSCRIPTION FACTOR BHLH95"/>
    <property type="match status" value="1"/>
</dbReference>
<dbReference type="AlphaFoldDB" id="A0AAD6JQZ1"/>
<dbReference type="GO" id="GO:0005634">
    <property type="term" value="C:nucleus"/>
    <property type="evidence" value="ECO:0007669"/>
    <property type="project" value="UniProtKB-SubCell"/>
</dbReference>
<keyword evidence="9" id="KW-1185">Reference proteome</keyword>
<organism evidence="8 9">
    <name type="scientific">Salix udensis</name>
    <dbReference type="NCBI Taxonomy" id="889485"/>
    <lineage>
        <taxon>Eukaryota</taxon>
        <taxon>Viridiplantae</taxon>
        <taxon>Streptophyta</taxon>
        <taxon>Embryophyta</taxon>
        <taxon>Tracheophyta</taxon>
        <taxon>Spermatophyta</taxon>
        <taxon>Magnoliopsida</taxon>
        <taxon>eudicotyledons</taxon>
        <taxon>Gunneridae</taxon>
        <taxon>Pentapetalae</taxon>
        <taxon>rosids</taxon>
        <taxon>fabids</taxon>
        <taxon>Malpighiales</taxon>
        <taxon>Salicaceae</taxon>
        <taxon>Saliceae</taxon>
        <taxon>Salix</taxon>
    </lineage>
</organism>
<dbReference type="GO" id="GO:0003700">
    <property type="term" value="F:DNA-binding transcription factor activity"/>
    <property type="evidence" value="ECO:0007669"/>
    <property type="project" value="InterPro"/>
</dbReference>
<dbReference type="GO" id="GO:0046983">
    <property type="term" value="F:protein dimerization activity"/>
    <property type="evidence" value="ECO:0007669"/>
    <property type="project" value="InterPro"/>
</dbReference>
<evidence type="ECO:0000256" key="3">
    <source>
        <dbReference type="ARBA" id="ARBA00023125"/>
    </source>
</evidence>
<sequence>MGTVGGAAREGKGGGESDHETHIWTERERRKKMRTMFCNLHALLPQLPPKADKSTIVDEALNCIKTLQKTLEKLQKEKQERLHGAMAFGHEPSMIFPHQQADSREAFLADQGSSSNLTVSSTKSLPSFSRYNPVLFQTWTSSNVVLNICGDEAQISICSPKKSGLFTTICYVLEKHNVEVLCVHVSSDSNRSLYMIQARASGASDQFGETFPVEEVYKQVAREIMCRVSS</sequence>
<reference evidence="8 9" key="1">
    <citation type="journal article" date="2023" name="Int. J. Mol. Sci.">
        <title>De Novo Assembly and Annotation of 11 Diverse Shrub Willow (Salix) Genomes Reveals Novel Gene Organization in Sex-Linked Regions.</title>
        <authorList>
            <person name="Hyden B."/>
            <person name="Feng K."/>
            <person name="Yates T.B."/>
            <person name="Jawdy S."/>
            <person name="Cereghino C."/>
            <person name="Smart L.B."/>
            <person name="Muchero W."/>
        </authorList>
    </citation>
    <scope>NUCLEOTIDE SEQUENCE [LARGE SCALE GENOMIC DNA]</scope>
    <source>
        <tissue evidence="8">Shoot tip</tissue>
    </source>
</reference>
<keyword evidence="5" id="KW-0539">Nucleus</keyword>
<dbReference type="GO" id="GO:0009960">
    <property type="term" value="P:endosperm development"/>
    <property type="evidence" value="ECO:0007669"/>
    <property type="project" value="InterPro"/>
</dbReference>
<feature type="region of interest" description="Disordered" evidence="6">
    <location>
        <begin position="1"/>
        <end position="22"/>
    </location>
</feature>
<dbReference type="InterPro" id="IPR045239">
    <property type="entry name" value="bHLH95_bHLH"/>
</dbReference>
<evidence type="ECO:0000313" key="9">
    <source>
        <dbReference type="Proteomes" id="UP001162972"/>
    </source>
</evidence>
<dbReference type="PROSITE" id="PS50888">
    <property type="entry name" value="BHLH"/>
    <property type="match status" value="1"/>
</dbReference>
<dbReference type="InterPro" id="IPR011598">
    <property type="entry name" value="bHLH_dom"/>
</dbReference>
<evidence type="ECO:0000313" key="8">
    <source>
        <dbReference type="EMBL" id="KAJ6409592.1"/>
    </source>
</evidence>
<gene>
    <name evidence="8" type="ORF">OIU84_009150</name>
</gene>
<dbReference type="Gene3D" id="4.10.280.10">
    <property type="entry name" value="Helix-loop-helix DNA-binding domain"/>
    <property type="match status" value="1"/>
</dbReference>
<dbReference type="CDD" id="cd11393">
    <property type="entry name" value="bHLH_AtbHLH_like"/>
    <property type="match status" value="1"/>
</dbReference>
<evidence type="ECO:0000256" key="4">
    <source>
        <dbReference type="ARBA" id="ARBA00023163"/>
    </source>
</evidence>
<evidence type="ECO:0000256" key="6">
    <source>
        <dbReference type="SAM" id="MobiDB-lite"/>
    </source>
</evidence>
<comment type="subcellular location">
    <subcellularLocation>
        <location evidence="1">Nucleus</location>
    </subcellularLocation>
</comment>
<dbReference type="EMBL" id="JAPFFJ010000015">
    <property type="protein sequence ID" value="KAJ6409592.1"/>
    <property type="molecule type" value="Genomic_DNA"/>
</dbReference>
<keyword evidence="4" id="KW-0804">Transcription</keyword>
<name>A0AAD6JQZ1_9ROSI</name>
<feature type="compositionally biased region" description="Basic and acidic residues" evidence="6">
    <location>
        <begin position="9"/>
        <end position="22"/>
    </location>
</feature>
<evidence type="ECO:0000256" key="5">
    <source>
        <dbReference type="ARBA" id="ARBA00023242"/>
    </source>
</evidence>
<evidence type="ECO:0000259" key="7">
    <source>
        <dbReference type="PROSITE" id="PS50888"/>
    </source>
</evidence>